<feature type="transmembrane region" description="Helical" evidence="13">
    <location>
        <begin position="7"/>
        <end position="22"/>
    </location>
</feature>
<feature type="transmembrane region" description="Helical" evidence="13">
    <location>
        <begin position="42"/>
        <end position="59"/>
    </location>
</feature>
<organism evidence="15 16">
    <name type="scientific">Thauera sinica</name>
    <dbReference type="NCBI Taxonomy" id="2665146"/>
    <lineage>
        <taxon>Bacteria</taxon>
        <taxon>Pseudomonadati</taxon>
        <taxon>Pseudomonadota</taxon>
        <taxon>Betaproteobacteria</taxon>
        <taxon>Rhodocyclales</taxon>
        <taxon>Zoogloeaceae</taxon>
        <taxon>Thauera</taxon>
    </lineage>
</organism>
<comment type="cofactor">
    <cofactor evidence="1">
        <name>FAD</name>
        <dbReference type="ChEBI" id="CHEBI:57692"/>
    </cofactor>
</comment>
<evidence type="ECO:0000256" key="1">
    <source>
        <dbReference type="ARBA" id="ARBA00001974"/>
    </source>
</evidence>
<keyword evidence="5" id="KW-0001">2Fe-2S</keyword>
<evidence type="ECO:0000256" key="11">
    <source>
        <dbReference type="ARBA" id="ARBA00023014"/>
    </source>
</evidence>
<keyword evidence="4 13" id="KW-0812">Transmembrane</keyword>
<evidence type="ECO:0000256" key="13">
    <source>
        <dbReference type="SAM" id="Phobius"/>
    </source>
</evidence>
<keyword evidence="9" id="KW-0560">Oxidoreductase</keyword>
<keyword evidence="16" id="KW-1185">Reference proteome</keyword>
<protein>
    <submittedName>
        <fullName evidence="15">Ferric reductase-like transmembrane domain-containing protein</fullName>
    </submittedName>
</protein>
<dbReference type="InterPro" id="IPR050415">
    <property type="entry name" value="MRET"/>
</dbReference>
<evidence type="ECO:0000256" key="6">
    <source>
        <dbReference type="ARBA" id="ARBA00022723"/>
    </source>
</evidence>
<reference evidence="16" key="1">
    <citation type="journal article" date="2019" name="Int. J. Syst. Evol. Microbiol.">
        <title>The Global Catalogue of Microorganisms (GCM) 10K type strain sequencing project: providing services to taxonomists for standard genome sequencing and annotation.</title>
        <authorList>
            <consortium name="The Broad Institute Genomics Platform"/>
            <consortium name="The Broad Institute Genome Sequencing Center for Infectious Disease"/>
            <person name="Wu L."/>
            <person name="Ma J."/>
        </authorList>
    </citation>
    <scope>NUCLEOTIDE SEQUENCE [LARGE SCALE GENOMIC DNA]</scope>
    <source>
        <strain evidence="16">SHR3</strain>
    </source>
</reference>
<dbReference type="Pfam" id="PF08022">
    <property type="entry name" value="FAD_binding_8"/>
    <property type="match status" value="1"/>
</dbReference>
<dbReference type="PANTHER" id="PTHR47354:SF8">
    <property type="entry name" value="1,2-PHENYLACETYL-COA EPOXIDASE, SUBUNIT E"/>
    <property type="match status" value="1"/>
</dbReference>
<keyword evidence="7" id="KW-0274">FAD</keyword>
<comment type="caution">
    <text evidence="15">The sequence shown here is derived from an EMBL/GenBank/DDBJ whole genome shotgun (WGS) entry which is preliminary data.</text>
</comment>
<keyword evidence="10" id="KW-0408">Iron</keyword>
<gene>
    <name evidence="15" type="ORF">ACFPTN_15275</name>
</gene>
<evidence type="ECO:0000256" key="2">
    <source>
        <dbReference type="ARBA" id="ARBA00004141"/>
    </source>
</evidence>
<dbReference type="PANTHER" id="PTHR47354">
    <property type="entry name" value="NADH OXIDOREDUCTASE HCR"/>
    <property type="match status" value="1"/>
</dbReference>
<evidence type="ECO:0000256" key="3">
    <source>
        <dbReference type="ARBA" id="ARBA00022630"/>
    </source>
</evidence>
<keyword evidence="11" id="KW-0411">Iron-sulfur</keyword>
<dbReference type="InterPro" id="IPR013112">
    <property type="entry name" value="FAD-bd_8"/>
</dbReference>
<dbReference type="Pfam" id="PF01794">
    <property type="entry name" value="Ferric_reduct"/>
    <property type="match status" value="1"/>
</dbReference>
<dbReference type="SUPFAM" id="SSF52343">
    <property type="entry name" value="Ferredoxin reductase-like, C-terminal NADP-linked domain"/>
    <property type="match status" value="1"/>
</dbReference>
<feature type="transmembrane region" description="Helical" evidence="13">
    <location>
        <begin position="80"/>
        <end position="96"/>
    </location>
</feature>
<dbReference type="InterPro" id="IPR013130">
    <property type="entry name" value="Fe3_Rdtase_TM_dom"/>
</dbReference>
<dbReference type="Gene3D" id="2.40.30.10">
    <property type="entry name" value="Translation factors"/>
    <property type="match status" value="1"/>
</dbReference>
<accession>A0ABW1AUS2</accession>
<evidence type="ECO:0000256" key="4">
    <source>
        <dbReference type="ARBA" id="ARBA00022692"/>
    </source>
</evidence>
<evidence type="ECO:0000313" key="15">
    <source>
        <dbReference type="EMBL" id="MFC5770741.1"/>
    </source>
</evidence>
<feature type="transmembrane region" description="Helical" evidence="13">
    <location>
        <begin position="169"/>
        <end position="190"/>
    </location>
</feature>
<dbReference type="PRINTS" id="PR00409">
    <property type="entry name" value="PHDIOXRDTASE"/>
</dbReference>
<dbReference type="InterPro" id="IPR017927">
    <property type="entry name" value="FAD-bd_FR_type"/>
</dbReference>
<feature type="transmembrane region" description="Helical" evidence="13">
    <location>
        <begin position="140"/>
        <end position="157"/>
    </location>
</feature>
<sequence length="442" mass="48799">MRNIKLVYAGFIALLSLLWWMADPLLPSGYGYFALRKVAVNYTGVLGIGVMSAGMILALRPVSLEPVLGGLDKAYRLHKWLGITGLVVAIVHWLWAQGTKWAVGWGWLARPQRGPRPEQTDPFLRFLDGQRNLAETVGEWAFYAAVVLIVLALVKRFPYRLFFKVHRLLALVYLALVFHAVMLIPVGYWTQGIGPVMVLLLAGGTAGAVVSLLRKVGQRRKVVAEIEELAHFHDNRVLKVGLRFQGQWPGHEAGQFAFITFDPAEGAHPFTIASGWQGDGRLFFLIKGLGDYTSRLPDLLHVGDTVIVEGPYGRFAFDGRRQRQIWVGGGIGITPFIARLQALAVESDGKAVDLFYSTSAPDEDFIGRVRRAAEAAKVRLHVLVSAKDGRLDAARICKAVPDWAGADVWFCGPAGFAQSLREGFVAKGLAPSDFHQELFDMR</sequence>
<dbReference type="Proteomes" id="UP001595974">
    <property type="component" value="Unassembled WGS sequence"/>
</dbReference>
<evidence type="ECO:0000256" key="9">
    <source>
        <dbReference type="ARBA" id="ARBA00023002"/>
    </source>
</evidence>
<name>A0ABW1AUS2_9RHOO</name>
<dbReference type="InterPro" id="IPR039261">
    <property type="entry name" value="FNR_nucleotide-bd"/>
</dbReference>
<evidence type="ECO:0000313" key="16">
    <source>
        <dbReference type="Proteomes" id="UP001595974"/>
    </source>
</evidence>
<dbReference type="PROSITE" id="PS51384">
    <property type="entry name" value="FAD_FR"/>
    <property type="match status" value="1"/>
</dbReference>
<dbReference type="RefSeq" id="WP_385961470.1">
    <property type="nucleotide sequence ID" value="NZ_JBHSOG010000059.1"/>
</dbReference>
<evidence type="ECO:0000256" key="8">
    <source>
        <dbReference type="ARBA" id="ARBA00022989"/>
    </source>
</evidence>
<dbReference type="CDD" id="cd06198">
    <property type="entry name" value="FNR_like_3"/>
    <property type="match status" value="1"/>
</dbReference>
<keyword evidence="12 13" id="KW-0472">Membrane</keyword>
<evidence type="ECO:0000256" key="12">
    <source>
        <dbReference type="ARBA" id="ARBA00023136"/>
    </source>
</evidence>
<dbReference type="SUPFAM" id="SSF63380">
    <property type="entry name" value="Riboflavin synthase domain-like"/>
    <property type="match status" value="1"/>
</dbReference>
<evidence type="ECO:0000256" key="10">
    <source>
        <dbReference type="ARBA" id="ARBA00023004"/>
    </source>
</evidence>
<evidence type="ECO:0000259" key="14">
    <source>
        <dbReference type="PROSITE" id="PS51384"/>
    </source>
</evidence>
<comment type="subcellular location">
    <subcellularLocation>
        <location evidence="2">Membrane</location>
        <topology evidence="2">Multi-pass membrane protein</topology>
    </subcellularLocation>
</comment>
<dbReference type="Gene3D" id="3.40.50.80">
    <property type="entry name" value="Nucleotide-binding domain of ferredoxin-NADP reductase (FNR) module"/>
    <property type="match status" value="1"/>
</dbReference>
<proteinExistence type="predicted"/>
<keyword evidence="8 13" id="KW-1133">Transmembrane helix</keyword>
<evidence type="ECO:0000256" key="7">
    <source>
        <dbReference type="ARBA" id="ARBA00022827"/>
    </source>
</evidence>
<feature type="transmembrane region" description="Helical" evidence="13">
    <location>
        <begin position="196"/>
        <end position="213"/>
    </location>
</feature>
<feature type="domain" description="FAD-binding FR-type" evidence="14">
    <location>
        <begin position="216"/>
        <end position="318"/>
    </location>
</feature>
<dbReference type="EMBL" id="JBHSOG010000059">
    <property type="protein sequence ID" value="MFC5770741.1"/>
    <property type="molecule type" value="Genomic_DNA"/>
</dbReference>
<keyword evidence="6" id="KW-0479">Metal-binding</keyword>
<dbReference type="InterPro" id="IPR017938">
    <property type="entry name" value="Riboflavin_synthase-like_b-brl"/>
</dbReference>
<keyword evidence="3" id="KW-0285">Flavoprotein</keyword>
<evidence type="ECO:0000256" key="5">
    <source>
        <dbReference type="ARBA" id="ARBA00022714"/>
    </source>
</evidence>